<evidence type="ECO:0000259" key="2">
    <source>
        <dbReference type="PROSITE" id="PS51782"/>
    </source>
</evidence>
<evidence type="ECO:0000313" key="4">
    <source>
        <dbReference type="Proteomes" id="UP000516160"/>
    </source>
</evidence>
<dbReference type="Gene3D" id="2.70.70.10">
    <property type="entry name" value="Glucose Permease (Domain IIA)"/>
    <property type="match status" value="1"/>
</dbReference>
<dbReference type="InterPro" id="IPR050570">
    <property type="entry name" value="Cell_wall_metabolism_enzyme"/>
</dbReference>
<proteinExistence type="predicted"/>
<dbReference type="Proteomes" id="UP000516160">
    <property type="component" value="Chromosome"/>
</dbReference>
<dbReference type="InterPro" id="IPR016047">
    <property type="entry name" value="M23ase_b-sheet_dom"/>
</dbReference>
<dbReference type="Pfam" id="PF01476">
    <property type="entry name" value="LysM"/>
    <property type="match status" value="2"/>
</dbReference>
<dbReference type="InterPro" id="IPR011055">
    <property type="entry name" value="Dup_hybrid_motif"/>
</dbReference>
<dbReference type="InterPro" id="IPR018392">
    <property type="entry name" value="LysM"/>
</dbReference>
<dbReference type="SUPFAM" id="SSF51261">
    <property type="entry name" value="Duplicated hybrid motif"/>
    <property type="match status" value="1"/>
</dbReference>
<dbReference type="SMART" id="SM00257">
    <property type="entry name" value="LysM"/>
    <property type="match status" value="2"/>
</dbReference>
<keyword evidence="1" id="KW-0732">Signal</keyword>
<dbReference type="Gene3D" id="3.10.350.10">
    <property type="entry name" value="LysM domain"/>
    <property type="match status" value="2"/>
</dbReference>
<keyword evidence="4" id="KW-1185">Reference proteome</keyword>
<dbReference type="PANTHER" id="PTHR21666:SF289">
    <property type="entry name" value="L-ALA--D-GLU ENDOPEPTIDASE"/>
    <property type="match status" value="1"/>
</dbReference>
<feature type="domain" description="LysM" evidence="2">
    <location>
        <begin position="78"/>
        <end position="122"/>
    </location>
</feature>
<feature type="domain" description="LysM" evidence="2">
    <location>
        <begin position="128"/>
        <end position="171"/>
    </location>
</feature>
<dbReference type="EMBL" id="CP058559">
    <property type="protein sequence ID" value="QNO15135.1"/>
    <property type="molecule type" value="Genomic_DNA"/>
</dbReference>
<dbReference type="AlphaFoldDB" id="A0A7G9W8X3"/>
<dbReference type="CDD" id="cd12797">
    <property type="entry name" value="M23_peptidase"/>
    <property type="match status" value="1"/>
</dbReference>
<dbReference type="PROSITE" id="PS51782">
    <property type="entry name" value="LYSM"/>
    <property type="match status" value="2"/>
</dbReference>
<dbReference type="CDD" id="cd00118">
    <property type="entry name" value="LysM"/>
    <property type="match status" value="2"/>
</dbReference>
<dbReference type="InterPro" id="IPR036779">
    <property type="entry name" value="LysM_dom_sf"/>
</dbReference>
<protein>
    <submittedName>
        <fullName evidence="3">M23 family metallopeptidase</fullName>
    </submittedName>
</protein>
<evidence type="ECO:0000313" key="3">
    <source>
        <dbReference type="EMBL" id="QNO15135.1"/>
    </source>
</evidence>
<sequence length="327" mass="35683">MDRLSFLFRATMIAVILLIFSTGTALGHPVANVALPDHYFYWPDTQVFFEEERELGEVGSLNHLSINEEEDSENVKIIEHIVVKGESISSIALDYGVSESTILNNNYIRNPDLIVLGQELKFPSVDGMIYVIKTGDTLGQIANVYQTTVEEILDVNDVIATQLSIGTTIILPNAKPVSTSSKAASRSGSVVASLRNLQWPVNGVITSQYGWRKNPFDRSQTQFHRGLDIGASRGTTIKAATAGEVVLSGWQSGYGYTVIIKHGNDYTLYAHASSLTVRKGQWVSQGQEIAKVGATGNATGPHLHFEVRVQGNSSSKTVNPINYLANK</sequence>
<accession>A0A7G9W8X3</accession>
<dbReference type="PANTHER" id="PTHR21666">
    <property type="entry name" value="PEPTIDASE-RELATED"/>
    <property type="match status" value="1"/>
</dbReference>
<gene>
    <name evidence="3" type="ORF">HYG86_10360</name>
</gene>
<dbReference type="GO" id="GO:0004222">
    <property type="term" value="F:metalloendopeptidase activity"/>
    <property type="evidence" value="ECO:0007669"/>
    <property type="project" value="TreeGrafter"/>
</dbReference>
<reference evidence="3 4" key="1">
    <citation type="submission" date="2020-07" db="EMBL/GenBank/DDBJ databases">
        <title>Alkalicella. sp. LB2 genome.</title>
        <authorList>
            <person name="Postec A."/>
            <person name="Quemeneur M."/>
        </authorList>
    </citation>
    <scope>NUCLEOTIDE SEQUENCE [LARGE SCALE GENOMIC DNA]</scope>
    <source>
        <strain evidence="3 4">LB2</strain>
    </source>
</reference>
<dbReference type="KEGG" id="acae:HYG86_10360"/>
<name>A0A7G9W8X3_ALKCA</name>
<evidence type="ECO:0000256" key="1">
    <source>
        <dbReference type="ARBA" id="ARBA00022729"/>
    </source>
</evidence>
<dbReference type="RefSeq" id="WP_213165500.1">
    <property type="nucleotide sequence ID" value="NZ_CP058559.1"/>
</dbReference>
<dbReference type="Pfam" id="PF01551">
    <property type="entry name" value="Peptidase_M23"/>
    <property type="match status" value="1"/>
</dbReference>
<organism evidence="3 4">
    <name type="scientific">Alkalicella caledoniensis</name>
    <dbReference type="NCBI Taxonomy" id="2731377"/>
    <lineage>
        <taxon>Bacteria</taxon>
        <taxon>Bacillati</taxon>
        <taxon>Bacillota</taxon>
        <taxon>Clostridia</taxon>
        <taxon>Eubacteriales</taxon>
        <taxon>Proteinivoracaceae</taxon>
        <taxon>Alkalicella</taxon>
    </lineage>
</organism>